<keyword evidence="2" id="KW-1185">Reference proteome</keyword>
<protein>
    <submittedName>
        <fullName evidence="1">Uncharacterized protein</fullName>
    </submittedName>
</protein>
<dbReference type="Proteomes" id="UP000614996">
    <property type="component" value="Unassembled WGS sequence"/>
</dbReference>
<gene>
    <name evidence="1" type="ORF">NUM_57380</name>
</gene>
<proteinExistence type="predicted"/>
<accession>A0A8J4AGX7</accession>
<name>A0A8J4AGX7_9ACTN</name>
<organism evidence="1 2">
    <name type="scientific">Actinocatenispora comari</name>
    <dbReference type="NCBI Taxonomy" id="2807577"/>
    <lineage>
        <taxon>Bacteria</taxon>
        <taxon>Bacillati</taxon>
        <taxon>Actinomycetota</taxon>
        <taxon>Actinomycetes</taxon>
        <taxon>Micromonosporales</taxon>
        <taxon>Micromonosporaceae</taxon>
        <taxon>Actinocatenispora</taxon>
    </lineage>
</organism>
<evidence type="ECO:0000313" key="1">
    <source>
        <dbReference type="EMBL" id="GIL30484.1"/>
    </source>
</evidence>
<evidence type="ECO:0000313" key="2">
    <source>
        <dbReference type="Proteomes" id="UP000614996"/>
    </source>
</evidence>
<comment type="caution">
    <text evidence="1">The sequence shown here is derived from an EMBL/GenBank/DDBJ whole genome shotgun (WGS) entry which is preliminary data.</text>
</comment>
<dbReference type="EMBL" id="BOPO01000117">
    <property type="protein sequence ID" value="GIL30484.1"/>
    <property type="molecule type" value="Genomic_DNA"/>
</dbReference>
<reference evidence="2" key="1">
    <citation type="journal article" date="2021" name="Int. J. Syst. Evol. Microbiol.">
        <title>Actinocatenispora comari sp. nov., an endophytic actinomycete isolated from aerial parts of Comarum salesowianum.</title>
        <authorList>
            <person name="Oyunbileg N."/>
            <person name="Iizaka Y."/>
            <person name="Hamada M."/>
            <person name="Davaapurev B.O."/>
            <person name="Fukumoto A."/>
            <person name="Tsetseg B."/>
            <person name="Kato F."/>
            <person name="Tamura T."/>
            <person name="Batkhuu J."/>
            <person name="Anzai Y."/>
        </authorList>
    </citation>
    <scope>NUCLEOTIDE SEQUENCE [LARGE SCALE GENOMIC DNA]</scope>
    <source>
        <strain evidence="2">NUM-2625</strain>
    </source>
</reference>
<dbReference type="AlphaFoldDB" id="A0A8J4AGX7"/>
<sequence>MLAAVLAWFAFGWFSRRTERSRGAYVAYGVLMLALLPSSVEAARSVGAALGGGDWLPSAAPIAAILDQDPLLDLVAFPALLVLVALALAPRHRTEPEPAGG</sequence>